<accession>A0ABV9F7B2</accession>
<sequence>MFTSYNEYELLEIFESEPVAIGESEAGMFICRKEDAFGFKLTMTVSIYERECLLALTYPNLKAPIFDLKLVEVQKISTKNAVLNIDYCEKTISIRFNPSFSVSNT</sequence>
<evidence type="ECO:0000313" key="2">
    <source>
        <dbReference type="Proteomes" id="UP001596028"/>
    </source>
</evidence>
<evidence type="ECO:0000313" key="1">
    <source>
        <dbReference type="EMBL" id="MFC4597666.1"/>
    </source>
</evidence>
<dbReference type="EMBL" id="JBHSEP010000002">
    <property type="protein sequence ID" value="MFC4597666.1"/>
    <property type="molecule type" value="Genomic_DNA"/>
</dbReference>
<gene>
    <name evidence="1" type="ORF">ACFO3S_05400</name>
</gene>
<reference evidence="2" key="1">
    <citation type="journal article" date="2019" name="Int. J. Syst. Evol. Microbiol.">
        <title>The Global Catalogue of Microorganisms (GCM) 10K type strain sequencing project: providing services to taxonomists for standard genome sequencing and annotation.</title>
        <authorList>
            <consortium name="The Broad Institute Genomics Platform"/>
            <consortium name="The Broad Institute Genome Sequencing Center for Infectious Disease"/>
            <person name="Wu L."/>
            <person name="Ma J."/>
        </authorList>
    </citation>
    <scope>NUCLEOTIDE SEQUENCE [LARGE SCALE GENOMIC DNA]</scope>
    <source>
        <strain evidence="2">CCUG 49571</strain>
    </source>
</reference>
<dbReference type="RefSeq" id="WP_378093085.1">
    <property type="nucleotide sequence ID" value="NZ_JBHSEP010000002.1"/>
</dbReference>
<proteinExistence type="predicted"/>
<keyword evidence="2" id="KW-1185">Reference proteome</keyword>
<organism evidence="1 2">
    <name type="scientific">Cohnella hongkongensis</name>
    <dbReference type="NCBI Taxonomy" id="178337"/>
    <lineage>
        <taxon>Bacteria</taxon>
        <taxon>Bacillati</taxon>
        <taxon>Bacillota</taxon>
        <taxon>Bacilli</taxon>
        <taxon>Bacillales</taxon>
        <taxon>Paenibacillaceae</taxon>
        <taxon>Cohnella</taxon>
    </lineage>
</organism>
<protein>
    <submittedName>
        <fullName evidence="1">Uncharacterized protein</fullName>
    </submittedName>
</protein>
<dbReference type="Proteomes" id="UP001596028">
    <property type="component" value="Unassembled WGS sequence"/>
</dbReference>
<comment type="caution">
    <text evidence="1">The sequence shown here is derived from an EMBL/GenBank/DDBJ whole genome shotgun (WGS) entry which is preliminary data.</text>
</comment>
<name>A0ABV9F7B2_9BACL</name>